<name>A0A0D1EF61_9RHOB</name>
<comment type="caution">
    <text evidence="3">The sequence shown here is derived from an EMBL/GenBank/DDBJ whole genome shotgun (WGS) entry which is preliminary data.</text>
</comment>
<gene>
    <name evidence="3" type="ORF">jaqu_38400</name>
</gene>
<dbReference type="STRING" id="935700.jaqu_38400"/>
<feature type="domain" description="EamA" evidence="2">
    <location>
        <begin position="160"/>
        <end position="298"/>
    </location>
</feature>
<dbReference type="InterPro" id="IPR037185">
    <property type="entry name" value="EmrE-like"/>
</dbReference>
<keyword evidence="1" id="KW-1133">Transmembrane helix</keyword>
<dbReference type="PATRIC" id="fig|935700.4.peg.3957"/>
<keyword evidence="1" id="KW-0472">Membrane</keyword>
<proteinExistence type="predicted"/>
<feature type="transmembrane region" description="Helical" evidence="1">
    <location>
        <begin position="282"/>
        <end position="301"/>
    </location>
</feature>
<protein>
    <submittedName>
        <fullName evidence="3">EamA-like transporter family protein</fullName>
    </submittedName>
</protein>
<evidence type="ECO:0000259" key="2">
    <source>
        <dbReference type="Pfam" id="PF00892"/>
    </source>
</evidence>
<feature type="transmembrane region" description="Helical" evidence="1">
    <location>
        <begin position="189"/>
        <end position="214"/>
    </location>
</feature>
<dbReference type="EMBL" id="JYFE01000074">
    <property type="protein sequence ID" value="KIT14550.1"/>
    <property type="molecule type" value="Genomic_DNA"/>
</dbReference>
<keyword evidence="1" id="KW-0812">Transmembrane</keyword>
<dbReference type="GO" id="GO:0016020">
    <property type="term" value="C:membrane"/>
    <property type="evidence" value="ECO:0007669"/>
    <property type="project" value="InterPro"/>
</dbReference>
<dbReference type="Gene3D" id="1.10.3730.20">
    <property type="match status" value="1"/>
</dbReference>
<keyword evidence="4" id="KW-1185">Reference proteome</keyword>
<feature type="transmembrane region" description="Helical" evidence="1">
    <location>
        <begin position="226"/>
        <end position="248"/>
    </location>
</feature>
<dbReference type="Proteomes" id="UP000032232">
    <property type="component" value="Unassembled WGS sequence"/>
</dbReference>
<dbReference type="Pfam" id="PF00892">
    <property type="entry name" value="EamA"/>
    <property type="match status" value="1"/>
</dbReference>
<evidence type="ECO:0000313" key="3">
    <source>
        <dbReference type="EMBL" id="KIT14550.1"/>
    </source>
</evidence>
<dbReference type="AlphaFoldDB" id="A0A0D1EF61"/>
<evidence type="ECO:0000256" key="1">
    <source>
        <dbReference type="SAM" id="Phobius"/>
    </source>
</evidence>
<dbReference type="InterPro" id="IPR000620">
    <property type="entry name" value="EamA_dom"/>
</dbReference>
<feature type="transmembrane region" description="Helical" evidence="1">
    <location>
        <begin position="254"/>
        <end position="275"/>
    </location>
</feature>
<reference evidence="3 4" key="1">
    <citation type="submission" date="2015-02" db="EMBL/GenBank/DDBJ databases">
        <title>Genome Sequence of Jannaschia aquimarina DSM28248, a member of the Roseobacter clade.</title>
        <authorList>
            <person name="Voget S."/>
            <person name="Daniel R."/>
        </authorList>
    </citation>
    <scope>NUCLEOTIDE SEQUENCE [LARGE SCALE GENOMIC DNA]</scope>
    <source>
        <strain evidence="3 4">GSW-M26</strain>
    </source>
</reference>
<feature type="transmembrane region" description="Helical" evidence="1">
    <location>
        <begin position="68"/>
        <end position="90"/>
    </location>
</feature>
<organism evidence="3 4">
    <name type="scientific">Jannaschia aquimarina</name>
    <dbReference type="NCBI Taxonomy" id="935700"/>
    <lineage>
        <taxon>Bacteria</taxon>
        <taxon>Pseudomonadati</taxon>
        <taxon>Pseudomonadota</taxon>
        <taxon>Alphaproteobacteria</taxon>
        <taxon>Rhodobacterales</taxon>
        <taxon>Roseobacteraceae</taxon>
        <taxon>Jannaschia</taxon>
    </lineage>
</organism>
<dbReference type="SUPFAM" id="SSF103481">
    <property type="entry name" value="Multidrug resistance efflux transporter EmrE"/>
    <property type="match status" value="1"/>
</dbReference>
<sequence length="302" mass="31774">METWVAITIGAAFLQNVRSTLQKHLKGRMGTTGATFVRFGYGVPFAAIYAAILFTATGGSVPDVPAAFLPWLALGAVTQIGGTFLLVHLFSFRNFTVGNAYSRTETAQTAIFTFLLFGVGFSWTAIASILISVAGVMAISVARTAVTPRALITSLVTPVALMGMGAGTLFGLASVGYQTAARSVQAESFLAQAVVTLLAAITLQTVLMLGWMIARNRAELVRVGQAWRPGLAVGFVGATATFGWFAAFTLQQAALVKVVAQIEMLFAFASSVFFFRESINRLEVVGCALIVIGVIVLLLGGG</sequence>
<feature type="transmembrane region" description="Helical" evidence="1">
    <location>
        <begin position="110"/>
        <end position="139"/>
    </location>
</feature>
<accession>A0A0D1EF61</accession>
<feature type="transmembrane region" description="Helical" evidence="1">
    <location>
        <begin position="35"/>
        <end position="56"/>
    </location>
</feature>
<evidence type="ECO:0000313" key="4">
    <source>
        <dbReference type="Proteomes" id="UP000032232"/>
    </source>
</evidence>
<dbReference type="OrthoDB" id="5243804at2"/>
<feature type="transmembrane region" description="Helical" evidence="1">
    <location>
        <begin position="151"/>
        <end position="177"/>
    </location>
</feature>
<dbReference type="RefSeq" id="WP_043920575.1">
    <property type="nucleotide sequence ID" value="NZ_FZPF01000012.1"/>
</dbReference>